<dbReference type="CDD" id="cd06260">
    <property type="entry name" value="DUF820-like"/>
    <property type="match status" value="1"/>
</dbReference>
<gene>
    <name evidence="2" type="ORF">HZF24_02095</name>
</gene>
<proteinExistence type="predicted"/>
<dbReference type="PANTHER" id="PTHR34107">
    <property type="entry name" value="SLL0198 PROTEIN-RELATED"/>
    <property type="match status" value="1"/>
</dbReference>
<evidence type="ECO:0000313" key="2">
    <source>
        <dbReference type="EMBL" id="NYB72928.1"/>
    </source>
</evidence>
<dbReference type="Gene3D" id="3.90.1570.10">
    <property type="entry name" value="tt1808, chain A"/>
    <property type="match status" value="1"/>
</dbReference>
<keyword evidence="2" id="KW-0378">Hydrolase</keyword>
<sequence>MSEIQDKKHITINEFYKIDFEDGFIYELIDGIVCMSKPNIEHQRISGKIIRKFGDYFDNTECEPLQEIEVKLKEDILVPDISVICDDSNFSEQRYNGAPTIVLEILSPSTTHTDLFTKLYKYEVSGVNEYWIISPKGRTVTIHNFKERTVTVYDETETAKSEIFDGLELKLTDIF</sequence>
<dbReference type="EMBL" id="JACBNQ010000001">
    <property type="protein sequence ID" value="NYB72928.1"/>
    <property type="molecule type" value="Genomic_DNA"/>
</dbReference>
<dbReference type="Proteomes" id="UP000611629">
    <property type="component" value="Unassembled WGS sequence"/>
</dbReference>
<name>A0A974BH01_SEDHY</name>
<dbReference type="InterPro" id="IPR011335">
    <property type="entry name" value="Restrct_endonuc-II-like"/>
</dbReference>
<protein>
    <submittedName>
        <fullName evidence="2">Uma2 family endonuclease</fullName>
    </submittedName>
</protein>
<accession>A0A974BH01</accession>
<organism evidence="2 3">
    <name type="scientific">Sedimentibacter hydroxybenzoicus DSM 7310</name>
    <dbReference type="NCBI Taxonomy" id="1123245"/>
    <lineage>
        <taxon>Bacteria</taxon>
        <taxon>Bacillati</taxon>
        <taxon>Bacillota</taxon>
        <taxon>Tissierellia</taxon>
        <taxon>Sedimentibacter</taxon>
    </lineage>
</organism>
<dbReference type="PANTHER" id="PTHR34107:SF4">
    <property type="entry name" value="SLL1222 PROTEIN"/>
    <property type="match status" value="1"/>
</dbReference>
<reference evidence="2" key="1">
    <citation type="submission" date="2020-07" db="EMBL/GenBank/DDBJ databases">
        <title>Genomic analysis of a strain of Sedimentibacter Hydroxybenzoicus DSM7310.</title>
        <authorList>
            <person name="Ma S."/>
        </authorList>
    </citation>
    <scope>NUCLEOTIDE SEQUENCE</scope>
    <source>
        <strain evidence="2">DSM 7310</strain>
    </source>
</reference>
<keyword evidence="2" id="KW-0255">Endonuclease</keyword>
<dbReference type="AlphaFoldDB" id="A0A974BH01"/>
<feature type="domain" description="Putative restriction endonuclease" evidence="1">
    <location>
        <begin position="13"/>
        <end position="171"/>
    </location>
</feature>
<dbReference type="InterPro" id="IPR012296">
    <property type="entry name" value="Nuclease_put_TT1808"/>
</dbReference>
<evidence type="ECO:0000313" key="3">
    <source>
        <dbReference type="Proteomes" id="UP000611629"/>
    </source>
</evidence>
<dbReference type="Pfam" id="PF05685">
    <property type="entry name" value="Uma2"/>
    <property type="match status" value="1"/>
</dbReference>
<evidence type="ECO:0000259" key="1">
    <source>
        <dbReference type="Pfam" id="PF05685"/>
    </source>
</evidence>
<dbReference type="SUPFAM" id="SSF52980">
    <property type="entry name" value="Restriction endonuclease-like"/>
    <property type="match status" value="1"/>
</dbReference>
<comment type="caution">
    <text evidence="2">The sequence shown here is derived from an EMBL/GenBank/DDBJ whole genome shotgun (WGS) entry which is preliminary data.</text>
</comment>
<dbReference type="GO" id="GO:0004519">
    <property type="term" value="F:endonuclease activity"/>
    <property type="evidence" value="ECO:0007669"/>
    <property type="project" value="UniProtKB-KW"/>
</dbReference>
<dbReference type="RefSeq" id="WP_179236598.1">
    <property type="nucleotide sequence ID" value="NZ_JACBNQ010000001.1"/>
</dbReference>
<keyword evidence="3" id="KW-1185">Reference proteome</keyword>
<keyword evidence="2" id="KW-0540">Nuclease</keyword>
<dbReference type="InterPro" id="IPR008538">
    <property type="entry name" value="Uma2"/>
</dbReference>